<evidence type="ECO:0000313" key="1">
    <source>
        <dbReference type="EMBL" id="KAG2613550.1"/>
    </source>
</evidence>
<protein>
    <submittedName>
        <fullName evidence="1">Uncharacterized protein</fullName>
    </submittedName>
</protein>
<proteinExistence type="predicted"/>
<keyword evidence="2" id="KW-1185">Reference proteome</keyword>
<name>A0A8T0TRU4_PANVG</name>
<dbReference type="AlphaFoldDB" id="A0A8T0TRU4"/>
<evidence type="ECO:0000313" key="2">
    <source>
        <dbReference type="Proteomes" id="UP000823388"/>
    </source>
</evidence>
<organism evidence="1 2">
    <name type="scientific">Panicum virgatum</name>
    <name type="common">Blackwell switchgrass</name>
    <dbReference type="NCBI Taxonomy" id="38727"/>
    <lineage>
        <taxon>Eukaryota</taxon>
        <taxon>Viridiplantae</taxon>
        <taxon>Streptophyta</taxon>
        <taxon>Embryophyta</taxon>
        <taxon>Tracheophyta</taxon>
        <taxon>Spermatophyta</taxon>
        <taxon>Magnoliopsida</taxon>
        <taxon>Liliopsida</taxon>
        <taxon>Poales</taxon>
        <taxon>Poaceae</taxon>
        <taxon>PACMAD clade</taxon>
        <taxon>Panicoideae</taxon>
        <taxon>Panicodae</taxon>
        <taxon>Paniceae</taxon>
        <taxon>Panicinae</taxon>
        <taxon>Panicum</taxon>
        <taxon>Panicum sect. Hiantes</taxon>
    </lineage>
</organism>
<dbReference type="Proteomes" id="UP000823388">
    <property type="component" value="Chromosome 4K"/>
</dbReference>
<sequence>MPRRGIRVVPEGQPRPTGVVRKTIRVPEAHIQQLLTDPRHTPLLPLSEDFVRRNPHLREPLLAAAAAVLSSIAKTGNILLQFFRKGFAVMEVEVDYDYQPRQGTRRNLVQLLNHRCKLISGIARFIAEIAVSA</sequence>
<dbReference type="EMBL" id="CM029043">
    <property type="protein sequence ID" value="KAG2613550.1"/>
    <property type="molecule type" value="Genomic_DNA"/>
</dbReference>
<gene>
    <name evidence="1" type="ORF">PVAP13_4KG357900</name>
</gene>
<accession>A0A8T0TRU4</accession>
<reference evidence="1" key="1">
    <citation type="submission" date="2020-05" db="EMBL/GenBank/DDBJ databases">
        <title>WGS assembly of Panicum virgatum.</title>
        <authorList>
            <person name="Lovell J.T."/>
            <person name="Jenkins J."/>
            <person name="Shu S."/>
            <person name="Juenger T.E."/>
            <person name="Schmutz J."/>
        </authorList>
    </citation>
    <scope>NUCLEOTIDE SEQUENCE</scope>
    <source>
        <strain evidence="1">AP13</strain>
    </source>
</reference>
<comment type="caution">
    <text evidence="1">The sequence shown here is derived from an EMBL/GenBank/DDBJ whole genome shotgun (WGS) entry which is preliminary data.</text>
</comment>